<sequence length="42" mass="4977">MKGATIIYDKKIYELTKEEVEYMLETESNNGLIKEQVNKLLR</sequence>
<comment type="caution">
    <text evidence="1">The sequence shown here is derived from an EMBL/GenBank/DDBJ whole genome shotgun (WGS) entry which is preliminary data.</text>
</comment>
<reference evidence="1 2" key="1">
    <citation type="submission" date="2007-07" db="EMBL/GenBank/DDBJ databases">
        <title>Annotation of Clostridium perfringens B str. ATCC 3626.</title>
        <authorList>
            <person name="Paulsen I."/>
            <person name="Sebastian Y."/>
        </authorList>
    </citation>
    <scope>NUCLEOTIDE SEQUENCE [LARGE SCALE GENOMIC DNA]</scope>
    <source>
        <strain evidence="2">B str. ATCC 3626</strain>
    </source>
</reference>
<evidence type="ECO:0000313" key="1">
    <source>
        <dbReference type="EMBL" id="EDT24142.1"/>
    </source>
</evidence>
<dbReference type="Proteomes" id="UP000004342">
    <property type="component" value="Unassembled WGS sequence"/>
</dbReference>
<organism evidence="1 2">
    <name type="scientific">Clostridium perfringens B str. ATCC 3626</name>
    <dbReference type="NCBI Taxonomy" id="451754"/>
    <lineage>
        <taxon>Bacteria</taxon>
        <taxon>Bacillati</taxon>
        <taxon>Bacillota</taxon>
        <taxon>Clostridia</taxon>
        <taxon>Eubacteriales</taxon>
        <taxon>Clostridiaceae</taxon>
        <taxon>Clostridium</taxon>
    </lineage>
</organism>
<dbReference type="RefSeq" id="WP_003457002.1">
    <property type="nucleotide sequence ID" value="NZ_ABDV01000008.1"/>
</dbReference>
<name>A0AAV3BSX5_CLOPF</name>
<dbReference type="EMBL" id="ABDV01000008">
    <property type="protein sequence ID" value="EDT24142.1"/>
    <property type="molecule type" value="Genomic_DNA"/>
</dbReference>
<gene>
    <name evidence="1" type="ORF">AC1_0908</name>
</gene>
<dbReference type="AlphaFoldDB" id="A0AAV3BSX5"/>
<proteinExistence type="predicted"/>
<evidence type="ECO:0000313" key="2">
    <source>
        <dbReference type="Proteomes" id="UP000004342"/>
    </source>
</evidence>
<protein>
    <submittedName>
        <fullName evidence="1">Uncharacterized protein</fullName>
    </submittedName>
</protein>
<accession>A0AAV3BSX5</accession>